<evidence type="ECO:0000259" key="2">
    <source>
        <dbReference type="SMART" id="SM01083"/>
    </source>
</evidence>
<name>A0A482VCT2_ASBVE</name>
<dbReference type="EMBL" id="QDEB01113135">
    <property type="protein sequence ID" value="RZB41558.1"/>
    <property type="molecule type" value="Genomic_DNA"/>
</dbReference>
<dbReference type="SMART" id="SM01083">
    <property type="entry name" value="Cir_N"/>
    <property type="match status" value="1"/>
</dbReference>
<feature type="compositionally biased region" description="Basic residues" evidence="1">
    <location>
        <begin position="208"/>
        <end position="226"/>
    </location>
</feature>
<dbReference type="AlphaFoldDB" id="A0A482VCT2"/>
<feature type="compositionally biased region" description="Basic and acidic residues" evidence="1">
    <location>
        <begin position="170"/>
        <end position="180"/>
    </location>
</feature>
<dbReference type="PANTHER" id="PTHR22093">
    <property type="entry name" value="LEUKOCYTE RECEPTOR CLUSTER LRC MEMBER 1"/>
    <property type="match status" value="1"/>
</dbReference>
<feature type="region of interest" description="Disordered" evidence="1">
    <location>
        <begin position="142"/>
        <end position="245"/>
    </location>
</feature>
<dbReference type="Proteomes" id="UP000292052">
    <property type="component" value="Unassembled WGS sequence"/>
</dbReference>
<dbReference type="InterPro" id="IPR039875">
    <property type="entry name" value="LENG1-like"/>
</dbReference>
<dbReference type="PANTHER" id="PTHR22093:SF0">
    <property type="entry name" value="LEUKOCYTE RECEPTOR CLUSTER MEMBER 1"/>
    <property type="match status" value="1"/>
</dbReference>
<sequence>MNILPKKRWHVRSKDNIARVRRDEAKAAEEEKERQARIKLAERETRTELLRQKARERLPTKDFIPLAKDEAPAENSHINFFQEVEDGVAESKSTNKEHEKEVKKEKEKYEKQIGYLTYLGQDTNEALGKRNWYDEVPDRSLNDTTEVNMKSKIREDPLRIMKKFMSNTDNTEKKKSEPIHKAVALSIESLKKKSKKGKRSSCSDESPHKKKHKKDKKRLKKKKRKHSSDTSISDNSEDEQLEFEKKRKLEILRMERLKREKEERVRSENLLAKLRGETVNKDDNVPKVVKKKYNDQFNPEIAKQNYRNN</sequence>
<dbReference type="InterPro" id="IPR019339">
    <property type="entry name" value="CIR_N_dom"/>
</dbReference>
<accession>A0A482VCT2</accession>
<dbReference type="Pfam" id="PF10197">
    <property type="entry name" value="Cir_N"/>
    <property type="match status" value="1"/>
</dbReference>
<comment type="caution">
    <text evidence="3">The sequence shown here is derived from an EMBL/GenBank/DDBJ whole genome shotgun (WGS) entry which is preliminary data.</text>
</comment>
<evidence type="ECO:0000256" key="1">
    <source>
        <dbReference type="SAM" id="MobiDB-lite"/>
    </source>
</evidence>
<keyword evidence="4" id="KW-1185">Reference proteome</keyword>
<reference evidence="3 4" key="1">
    <citation type="submission" date="2017-03" db="EMBL/GenBank/DDBJ databases">
        <title>Genome of the blue death feigning beetle - Asbolus verrucosus.</title>
        <authorList>
            <person name="Rider S.D."/>
        </authorList>
    </citation>
    <scope>NUCLEOTIDE SEQUENCE [LARGE SCALE GENOMIC DNA]</scope>
    <source>
        <strain evidence="3">Butters</strain>
        <tissue evidence="3">Head and leg muscle</tissue>
    </source>
</reference>
<organism evidence="3 4">
    <name type="scientific">Asbolus verrucosus</name>
    <name type="common">Desert ironclad beetle</name>
    <dbReference type="NCBI Taxonomy" id="1661398"/>
    <lineage>
        <taxon>Eukaryota</taxon>
        <taxon>Metazoa</taxon>
        <taxon>Ecdysozoa</taxon>
        <taxon>Arthropoda</taxon>
        <taxon>Hexapoda</taxon>
        <taxon>Insecta</taxon>
        <taxon>Pterygota</taxon>
        <taxon>Neoptera</taxon>
        <taxon>Endopterygota</taxon>
        <taxon>Coleoptera</taxon>
        <taxon>Polyphaga</taxon>
        <taxon>Cucujiformia</taxon>
        <taxon>Tenebrionidae</taxon>
        <taxon>Pimeliinae</taxon>
        <taxon>Asbolus</taxon>
    </lineage>
</organism>
<evidence type="ECO:0000313" key="3">
    <source>
        <dbReference type="EMBL" id="RZB41558.1"/>
    </source>
</evidence>
<keyword evidence="3" id="KW-0675">Receptor</keyword>
<dbReference type="STRING" id="1661398.A0A482VCT2"/>
<evidence type="ECO:0000313" key="4">
    <source>
        <dbReference type="Proteomes" id="UP000292052"/>
    </source>
</evidence>
<gene>
    <name evidence="3" type="ORF">BDFB_008490</name>
</gene>
<proteinExistence type="predicted"/>
<feature type="domain" description="CBF1-interacting co-repressor CIR N-terminal" evidence="2">
    <location>
        <begin position="8"/>
        <end position="44"/>
    </location>
</feature>
<dbReference type="OrthoDB" id="2159131at2759"/>
<protein>
    <submittedName>
        <fullName evidence="3">Leukocyte receptor cluster member 1-like</fullName>
    </submittedName>
</protein>